<evidence type="ECO:0000313" key="2">
    <source>
        <dbReference type="Proteomes" id="UP000805193"/>
    </source>
</evidence>
<sequence length="236" mass="26384">TPKMDSQLRCRYYTGETGFFKLQPIKLEEYNLKPYVVVLRDLLQDRDLDDMIAFAKPRLANYGIGGHYVPHHDYLEESLTSKHMSDVEEGGATVFPSLGVRVSPKKGDAVFWWNIKSSWEGDLLTWHAGCPVLYGSKWTCHHNCQNAVCHGWMMVAAKWLQQLFFAAGGYQGAVATDESLAVVQPTASRAVTAVADGNVNRLGRDGWVDFPRSEAAKVAAKDGFRRHHGKLTKEPS</sequence>
<accession>A0AC60PBM5</accession>
<organism evidence="1 2">
    <name type="scientific">Ixodes persulcatus</name>
    <name type="common">Taiga tick</name>
    <dbReference type="NCBI Taxonomy" id="34615"/>
    <lineage>
        <taxon>Eukaryota</taxon>
        <taxon>Metazoa</taxon>
        <taxon>Ecdysozoa</taxon>
        <taxon>Arthropoda</taxon>
        <taxon>Chelicerata</taxon>
        <taxon>Arachnida</taxon>
        <taxon>Acari</taxon>
        <taxon>Parasitiformes</taxon>
        <taxon>Ixodida</taxon>
        <taxon>Ixodoidea</taxon>
        <taxon>Ixodidae</taxon>
        <taxon>Ixodinae</taxon>
        <taxon>Ixodes</taxon>
    </lineage>
</organism>
<feature type="non-terminal residue" evidence="1">
    <location>
        <position position="1"/>
    </location>
</feature>
<dbReference type="EMBL" id="JABSTQ010010923">
    <property type="protein sequence ID" value="KAG0416751.1"/>
    <property type="molecule type" value="Genomic_DNA"/>
</dbReference>
<dbReference type="Proteomes" id="UP000805193">
    <property type="component" value="Unassembled WGS sequence"/>
</dbReference>
<evidence type="ECO:0000313" key="1">
    <source>
        <dbReference type="EMBL" id="KAG0416751.1"/>
    </source>
</evidence>
<name>A0AC60PBM5_IXOPE</name>
<reference evidence="1 2" key="1">
    <citation type="journal article" date="2020" name="Cell">
        <title>Large-Scale Comparative Analyses of Tick Genomes Elucidate Their Genetic Diversity and Vector Capacities.</title>
        <authorList>
            <consortium name="Tick Genome and Microbiome Consortium (TIGMIC)"/>
            <person name="Jia N."/>
            <person name="Wang J."/>
            <person name="Shi W."/>
            <person name="Du L."/>
            <person name="Sun Y."/>
            <person name="Zhan W."/>
            <person name="Jiang J.F."/>
            <person name="Wang Q."/>
            <person name="Zhang B."/>
            <person name="Ji P."/>
            <person name="Bell-Sakyi L."/>
            <person name="Cui X.M."/>
            <person name="Yuan T.T."/>
            <person name="Jiang B.G."/>
            <person name="Yang W.F."/>
            <person name="Lam T.T."/>
            <person name="Chang Q.C."/>
            <person name="Ding S.J."/>
            <person name="Wang X.J."/>
            <person name="Zhu J.G."/>
            <person name="Ruan X.D."/>
            <person name="Zhao L."/>
            <person name="Wei J.T."/>
            <person name="Ye R.Z."/>
            <person name="Que T.C."/>
            <person name="Du C.H."/>
            <person name="Zhou Y.H."/>
            <person name="Cheng J.X."/>
            <person name="Dai P.F."/>
            <person name="Guo W.B."/>
            <person name="Han X.H."/>
            <person name="Huang E.J."/>
            <person name="Li L.F."/>
            <person name="Wei W."/>
            <person name="Gao Y.C."/>
            <person name="Liu J.Z."/>
            <person name="Shao H.Z."/>
            <person name="Wang X."/>
            <person name="Wang C.C."/>
            <person name="Yang T.C."/>
            <person name="Huo Q.B."/>
            <person name="Li W."/>
            <person name="Chen H.Y."/>
            <person name="Chen S.E."/>
            <person name="Zhou L.G."/>
            <person name="Ni X.B."/>
            <person name="Tian J.H."/>
            <person name="Sheng Y."/>
            <person name="Liu T."/>
            <person name="Pan Y.S."/>
            <person name="Xia L.Y."/>
            <person name="Li J."/>
            <person name="Zhao F."/>
            <person name="Cao W.C."/>
        </authorList>
    </citation>
    <scope>NUCLEOTIDE SEQUENCE [LARGE SCALE GENOMIC DNA]</scope>
    <source>
        <strain evidence="1">Iper-2018</strain>
    </source>
</reference>
<gene>
    <name evidence="1" type="ORF">HPB47_006157</name>
</gene>
<protein>
    <submittedName>
        <fullName evidence="1">Uncharacterized protein</fullName>
    </submittedName>
</protein>
<comment type="caution">
    <text evidence="1">The sequence shown here is derived from an EMBL/GenBank/DDBJ whole genome shotgun (WGS) entry which is preliminary data.</text>
</comment>
<keyword evidence="2" id="KW-1185">Reference proteome</keyword>
<proteinExistence type="predicted"/>